<dbReference type="InterPro" id="IPR011055">
    <property type="entry name" value="Dup_hybrid_motif"/>
</dbReference>
<dbReference type="GO" id="GO:0004222">
    <property type="term" value="F:metalloendopeptidase activity"/>
    <property type="evidence" value="ECO:0007669"/>
    <property type="project" value="TreeGrafter"/>
</dbReference>
<feature type="domain" description="Peptidoglycan hydrolase PcsB coiled-coil" evidence="5">
    <location>
        <begin position="88"/>
        <end position="160"/>
    </location>
</feature>
<name>A0A1Q9JKU3_9FIRM</name>
<evidence type="ECO:0000256" key="2">
    <source>
        <dbReference type="SAM" id="Coils"/>
    </source>
</evidence>
<evidence type="ECO:0000313" key="7">
    <source>
        <dbReference type="Proteomes" id="UP000187404"/>
    </source>
</evidence>
<keyword evidence="7" id="KW-1185">Reference proteome</keyword>
<dbReference type="EMBL" id="MJIE01000001">
    <property type="protein sequence ID" value="OLR56838.1"/>
    <property type="molecule type" value="Genomic_DNA"/>
</dbReference>
<dbReference type="SUPFAM" id="SSF51261">
    <property type="entry name" value="Duplicated hybrid motif"/>
    <property type="match status" value="1"/>
</dbReference>
<dbReference type="AlphaFoldDB" id="A0A1Q9JKU3"/>
<keyword evidence="2" id="KW-0175">Coiled coil</keyword>
<feature type="domain" description="M23ase beta-sheet core" evidence="4">
    <location>
        <begin position="248"/>
        <end position="343"/>
    </location>
</feature>
<protein>
    <submittedName>
        <fullName evidence="6">Uncharacterized protein</fullName>
    </submittedName>
</protein>
<dbReference type="PANTHER" id="PTHR21666:SF270">
    <property type="entry name" value="MUREIN HYDROLASE ACTIVATOR ENVC"/>
    <property type="match status" value="1"/>
</dbReference>
<organism evidence="6 7">
    <name type="scientific">Hornefia porci</name>
    <dbReference type="NCBI Taxonomy" id="2652292"/>
    <lineage>
        <taxon>Bacteria</taxon>
        <taxon>Bacillati</taxon>
        <taxon>Bacillota</taxon>
        <taxon>Clostridia</taxon>
        <taxon>Peptostreptococcales</taxon>
        <taxon>Anaerovoracaceae</taxon>
        <taxon>Hornefia</taxon>
    </lineage>
</organism>
<feature type="chain" id="PRO_5038740882" evidence="3">
    <location>
        <begin position="25"/>
        <end position="350"/>
    </location>
</feature>
<dbReference type="PANTHER" id="PTHR21666">
    <property type="entry name" value="PEPTIDASE-RELATED"/>
    <property type="match status" value="1"/>
</dbReference>
<comment type="caution">
    <text evidence="6">The sequence shown here is derived from an EMBL/GenBank/DDBJ whole genome shotgun (WGS) entry which is preliminary data.</text>
</comment>
<dbReference type="Proteomes" id="UP000187404">
    <property type="component" value="Unassembled WGS sequence"/>
</dbReference>
<keyword evidence="1 3" id="KW-0732">Signal</keyword>
<feature type="coiled-coil region" evidence="2">
    <location>
        <begin position="31"/>
        <end position="104"/>
    </location>
</feature>
<dbReference type="InterPro" id="IPR050570">
    <property type="entry name" value="Cell_wall_metabolism_enzyme"/>
</dbReference>
<dbReference type="Gene3D" id="2.70.70.10">
    <property type="entry name" value="Glucose Permease (Domain IIA)"/>
    <property type="match status" value="1"/>
</dbReference>
<feature type="coiled-coil region" evidence="2">
    <location>
        <begin position="147"/>
        <end position="216"/>
    </location>
</feature>
<evidence type="ECO:0000259" key="5">
    <source>
        <dbReference type="Pfam" id="PF24568"/>
    </source>
</evidence>
<reference evidence="6 7" key="1">
    <citation type="journal article" date="2016" name="Appl. Environ. Microbiol.">
        <title>Function and Phylogeny of Bacterial Butyryl Coenzyme A:Acetate Transferases and Their Diversity in the Proximal Colon of Swine.</title>
        <authorList>
            <person name="Trachsel J."/>
            <person name="Bayles D.O."/>
            <person name="Looft T."/>
            <person name="Levine U.Y."/>
            <person name="Allen H.K."/>
        </authorList>
    </citation>
    <scope>NUCLEOTIDE SEQUENCE [LARGE SCALE GENOMIC DNA]</scope>
    <source>
        <strain evidence="6 7">68-3-10</strain>
    </source>
</reference>
<proteinExistence type="predicted"/>
<evidence type="ECO:0000256" key="1">
    <source>
        <dbReference type="ARBA" id="ARBA00022729"/>
    </source>
</evidence>
<dbReference type="InterPro" id="IPR057309">
    <property type="entry name" value="PcsB_CC"/>
</dbReference>
<dbReference type="OrthoDB" id="9809488at2"/>
<sequence>MKRKQLLIVTMIASLIVCFCPLQASYAAKSVKKQKKQLKEVQAQKDDISEELSTLKARIKKKRKTLNAINSDIRVKEKQIAKSEKELEQTKKDINARKDGLNKRLRNMYKSGSIGYLDVILGSNSVEELVTNVDLVQKIFSNDQSILTELKSQKKAIQEKEAKLKKEKSELSAEQEKQKTAKASLDSTKATLQAKYDSLEKTENKLKNQIAAAASAGGVVYSGGKWAFPLPGGYTLTSHFGEARSYESHPGVDLAVPTGTPVYAAQSGKVVRSGSYGGYGYAVVIYHGNGLTSVYGHNSRLLVSAGQTVKRGQKIALAGSTGWSTGSHLHFEVRNSSGTPISPRPYIGIS</sequence>
<feature type="signal peptide" evidence="3">
    <location>
        <begin position="1"/>
        <end position="24"/>
    </location>
</feature>
<dbReference type="Pfam" id="PF01551">
    <property type="entry name" value="Peptidase_M23"/>
    <property type="match status" value="1"/>
</dbReference>
<dbReference type="STRING" id="1261640.BHK98_12650"/>
<accession>A0A1Q9JKU3</accession>
<dbReference type="Pfam" id="PF24568">
    <property type="entry name" value="CC_PcsB"/>
    <property type="match status" value="1"/>
</dbReference>
<evidence type="ECO:0000259" key="4">
    <source>
        <dbReference type="Pfam" id="PF01551"/>
    </source>
</evidence>
<dbReference type="InterPro" id="IPR016047">
    <property type="entry name" value="M23ase_b-sheet_dom"/>
</dbReference>
<gene>
    <name evidence="6" type="ORF">BHK98_12650</name>
</gene>
<dbReference type="CDD" id="cd12797">
    <property type="entry name" value="M23_peptidase"/>
    <property type="match status" value="1"/>
</dbReference>
<evidence type="ECO:0000313" key="6">
    <source>
        <dbReference type="EMBL" id="OLR56838.1"/>
    </source>
</evidence>
<dbReference type="Gene3D" id="6.10.250.3150">
    <property type="match status" value="1"/>
</dbReference>
<dbReference type="RefSeq" id="WP_075714783.1">
    <property type="nucleotide sequence ID" value="NZ_MJIE01000001.1"/>
</dbReference>
<evidence type="ECO:0000256" key="3">
    <source>
        <dbReference type="SAM" id="SignalP"/>
    </source>
</evidence>